<feature type="region of interest" description="Disordered" evidence="4">
    <location>
        <begin position="100"/>
        <end position="139"/>
    </location>
</feature>
<dbReference type="InterPro" id="IPR028160">
    <property type="entry name" value="Slx9-like"/>
</dbReference>
<evidence type="ECO:0000256" key="1">
    <source>
        <dbReference type="ARBA" id="ARBA00004604"/>
    </source>
</evidence>
<evidence type="ECO:0008006" key="7">
    <source>
        <dbReference type="Google" id="ProtNLM"/>
    </source>
</evidence>
<dbReference type="EMBL" id="CAUYUJ010011603">
    <property type="protein sequence ID" value="CAK0832239.1"/>
    <property type="molecule type" value="Genomic_DNA"/>
</dbReference>
<dbReference type="Proteomes" id="UP001189429">
    <property type="component" value="Unassembled WGS sequence"/>
</dbReference>
<reference evidence="5" key="1">
    <citation type="submission" date="2023-10" db="EMBL/GenBank/DDBJ databases">
        <authorList>
            <person name="Chen Y."/>
            <person name="Shah S."/>
            <person name="Dougan E. K."/>
            <person name="Thang M."/>
            <person name="Chan C."/>
        </authorList>
    </citation>
    <scope>NUCLEOTIDE SEQUENCE [LARGE SCALE GENOMIC DNA]</scope>
</reference>
<evidence type="ECO:0000256" key="3">
    <source>
        <dbReference type="ARBA" id="ARBA00023242"/>
    </source>
</evidence>
<organism evidence="5 6">
    <name type="scientific">Prorocentrum cordatum</name>
    <dbReference type="NCBI Taxonomy" id="2364126"/>
    <lineage>
        <taxon>Eukaryota</taxon>
        <taxon>Sar</taxon>
        <taxon>Alveolata</taxon>
        <taxon>Dinophyceae</taxon>
        <taxon>Prorocentrales</taxon>
        <taxon>Prorocentraceae</taxon>
        <taxon>Prorocentrum</taxon>
    </lineage>
</organism>
<dbReference type="Pfam" id="PF15341">
    <property type="entry name" value="SLX9"/>
    <property type="match status" value="1"/>
</dbReference>
<name>A0ABN9SKF2_9DINO</name>
<comment type="subcellular location">
    <subcellularLocation>
        <location evidence="1">Nucleus</location>
        <location evidence="1">Nucleolus</location>
    </subcellularLocation>
</comment>
<keyword evidence="3" id="KW-0539">Nucleus</keyword>
<evidence type="ECO:0000256" key="4">
    <source>
        <dbReference type="SAM" id="MobiDB-lite"/>
    </source>
</evidence>
<evidence type="ECO:0000313" key="6">
    <source>
        <dbReference type="Proteomes" id="UP001189429"/>
    </source>
</evidence>
<evidence type="ECO:0000256" key="2">
    <source>
        <dbReference type="ARBA" id="ARBA00011022"/>
    </source>
</evidence>
<accession>A0ABN9SKF2</accession>
<dbReference type="PANTHER" id="PTHR31109">
    <property type="entry name" value="PROTEIN FAM207A"/>
    <property type="match status" value="1"/>
</dbReference>
<proteinExistence type="inferred from homology"/>
<comment type="caution">
    <text evidence="5">The sequence shown here is derived from an EMBL/GenBank/DDBJ whole genome shotgun (WGS) entry which is preliminary data.</text>
</comment>
<sequence length="139" mass="15351">MGRRRQKRREDFMRKFEFVNYVRQQDEVRRSGGALGDLGGLEQALSESKDSGSSGQAAAPNIRPPGRRARASAGEREMAQYQGVLGCEAFQKDPLGALEQHLRNSLQRQQQQQQDAERAPGTAPVRGKRRRGSTTAAAA</sequence>
<dbReference type="PANTHER" id="PTHR31109:SF2">
    <property type="entry name" value="RIBOSOME BIOGENESIS PROTEIN SLX9 HOMOLOG"/>
    <property type="match status" value="1"/>
</dbReference>
<comment type="similarity">
    <text evidence="2">Belongs to the SLX9 family.</text>
</comment>
<evidence type="ECO:0000313" key="5">
    <source>
        <dbReference type="EMBL" id="CAK0832239.1"/>
    </source>
</evidence>
<feature type="region of interest" description="Disordered" evidence="4">
    <location>
        <begin position="29"/>
        <end position="77"/>
    </location>
</feature>
<gene>
    <name evidence="5" type="ORF">PCOR1329_LOCUS30304</name>
</gene>
<protein>
    <recommendedName>
        <fullName evidence="7">Ribosome biogenesis protein NOP53</fullName>
    </recommendedName>
</protein>
<keyword evidence="6" id="KW-1185">Reference proteome</keyword>